<evidence type="ECO:0000313" key="10">
    <source>
        <dbReference type="Proteomes" id="UP000241639"/>
    </source>
</evidence>
<feature type="domain" description="PAS" evidence="7">
    <location>
        <begin position="9"/>
        <end position="54"/>
    </location>
</feature>
<evidence type="ECO:0000256" key="3">
    <source>
        <dbReference type="ARBA" id="ARBA00022840"/>
    </source>
</evidence>
<accession>A0A2T4Z6M9</accession>
<reference evidence="9 10" key="1">
    <citation type="submission" date="2018-04" db="EMBL/GenBank/DDBJ databases">
        <title>Genomic Encyclopedia of Archaeal and Bacterial Type Strains, Phase II (KMG-II): from individual species to whole genera.</title>
        <authorList>
            <person name="Goeker M."/>
        </authorList>
    </citation>
    <scope>NUCLEOTIDE SEQUENCE [LARGE SCALE GENOMIC DNA]</scope>
    <source>
        <strain evidence="9 10">DSM 45169</strain>
    </source>
</reference>
<keyword evidence="1" id="KW-0547">Nucleotide-binding</keyword>
<dbReference type="FunFam" id="3.40.50.300:FF:000006">
    <property type="entry name" value="DNA-binding transcriptional regulator NtrC"/>
    <property type="match status" value="1"/>
</dbReference>
<dbReference type="Pfam" id="PF00158">
    <property type="entry name" value="Sigma54_activat"/>
    <property type="match status" value="1"/>
</dbReference>
<dbReference type="InterPro" id="IPR009057">
    <property type="entry name" value="Homeodomain-like_sf"/>
</dbReference>
<dbReference type="InterPro" id="IPR003593">
    <property type="entry name" value="AAA+_ATPase"/>
</dbReference>
<dbReference type="NCBIfam" id="TIGR04381">
    <property type="entry name" value="HTH_TypR"/>
    <property type="match status" value="1"/>
</dbReference>
<evidence type="ECO:0000259" key="6">
    <source>
        <dbReference type="PROSITE" id="PS50045"/>
    </source>
</evidence>
<name>A0A2T4Z6M9_9BACL</name>
<dbReference type="Pfam" id="PF08448">
    <property type="entry name" value="PAS_4"/>
    <property type="match status" value="1"/>
</dbReference>
<dbReference type="PANTHER" id="PTHR32071">
    <property type="entry name" value="TRANSCRIPTIONAL REGULATORY PROTEIN"/>
    <property type="match status" value="1"/>
</dbReference>
<dbReference type="SUPFAM" id="SSF55785">
    <property type="entry name" value="PYP-like sensor domain (PAS domain)"/>
    <property type="match status" value="1"/>
</dbReference>
<feature type="coiled-coil region" evidence="5">
    <location>
        <begin position="119"/>
        <end position="146"/>
    </location>
</feature>
<dbReference type="PROSITE" id="PS50045">
    <property type="entry name" value="SIGMA54_INTERACT_4"/>
    <property type="match status" value="1"/>
</dbReference>
<evidence type="ECO:0000256" key="5">
    <source>
        <dbReference type="SAM" id="Coils"/>
    </source>
</evidence>
<dbReference type="CDD" id="cd00130">
    <property type="entry name" value="PAS"/>
    <property type="match status" value="1"/>
</dbReference>
<dbReference type="InterPro" id="IPR013656">
    <property type="entry name" value="PAS_4"/>
</dbReference>
<dbReference type="InterPro" id="IPR025662">
    <property type="entry name" value="Sigma_54_int_dom_ATP-bd_1"/>
</dbReference>
<dbReference type="InterPro" id="IPR000700">
    <property type="entry name" value="PAS-assoc_C"/>
</dbReference>
<dbReference type="InterPro" id="IPR027417">
    <property type="entry name" value="P-loop_NTPase"/>
</dbReference>
<organism evidence="9 10">
    <name type="scientific">Desmospora activa DSM 45169</name>
    <dbReference type="NCBI Taxonomy" id="1121389"/>
    <lineage>
        <taxon>Bacteria</taxon>
        <taxon>Bacillati</taxon>
        <taxon>Bacillota</taxon>
        <taxon>Bacilli</taxon>
        <taxon>Bacillales</taxon>
        <taxon>Thermoactinomycetaceae</taxon>
        <taxon>Desmospora</taxon>
    </lineage>
</organism>
<evidence type="ECO:0000313" key="9">
    <source>
        <dbReference type="EMBL" id="PTM57530.1"/>
    </source>
</evidence>
<dbReference type="Gene3D" id="1.10.8.60">
    <property type="match status" value="1"/>
</dbReference>
<dbReference type="Pfam" id="PF25601">
    <property type="entry name" value="AAA_lid_14"/>
    <property type="match status" value="1"/>
</dbReference>
<keyword evidence="10" id="KW-1185">Reference proteome</keyword>
<feature type="domain" description="Sigma-54 factor interaction" evidence="6">
    <location>
        <begin position="149"/>
        <end position="378"/>
    </location>
</feature>
<dbReference type="InterPro" id="IPR025943">
    <property type="entry name" value="Sigma_54_int_dom_ATP-bd_2"/>
</dbReference>
<dbReference type="PROSITE" id="PS50112">
    <property type="entry name" value="PAS"/>
    <property type="match status" value="1"/>
</dbReference>
<evidence type="ECO:0000256" key="4">
    <source>
        <dbReference type="ARBA" id="ARBA00029500"/>
    </source>
</evidence>
<dbReference type="GO" id="GO:0006355">
    <property type="term" value="P:regulation of DNA-templated transcription"/>
    <property type="evidence" value="ECO:0007669"/>
    <property type="project" value="InterPro"/>
</dbReference>
<dbReference type="PROSITE" id="PS00676">
    <property type="entry name" value="SIGMA54_INTERACT_2"/>
    <property type="match status" value="1"/>
</dbReference>
<keyword evidence="3" id="KW-0067">ATP-binding</keyword>
<dbReference type="InterPro" id="IPR058031">
    <property type="entry name" value="AAA_lid_NorR"/>
</dbReference>
<dbReference type="SUPFAM" id="SSF52540">
    <property type="entry name" value="P-loop containing nucleoside triphosphate hydrolases"/>
    <property type="match status" value="1"/>
</dbReference>
<evidence type="ECO:0000256" key="1">
    <source>
        <dbReference type="ARBA" id="ARBA00022741"/>
    </source>
</evidence>
<comment type="caution">
    <text evidence="9">The sequence shown here is derived from an EMBL/GenBank/DDBJ whole genome shotgun (WGS) entry which is preliminary data.</text>
</comment>
<dbReference type="InterPro" id="IPR002078">
    <property type="entry name" value="Sigma_54_int"/>
</dbReference>
<dbReference type="InterPro" id="IPR030828">
    <property type="entry name" value="HTH_TyrR"/>
</dbReference>
<dbReference type="PROSITE" id="PS00675">
    <property type="entry name" value="SIGMA54_INTERACT_1"/>
    <property type="match status" value="1"/>
</dbReference>
<protein>
    <recommendedName>
        <fullName evidence="4">HTH-type transcriptional regulatory protein TyrR</fullName>
    </recommendedName>
</protein>
<dbReference type="PROSITE" id="PS50113">
    <property type="entry name" value="PAC"/>
    <property type="match status" value="1"/>
</dbReference>
<dbReference type="Gene3D" id="3.40.50.300">
    <property type="entry name" value="P-loop containing nucleotide triphosphate hydrolases"/>
    <property type="match status" value="1"/>
</dbReference>
<dbReference type="AlphaFoldDB" id="A0A2T4Z6M9"/>
<evidence type="ECO:0000259" key="8">
    <source>
        <dbReference type="PROSITE" id="PS50113"/>
    </source>
</evidence>
<dbReference type="InterPro" id="IPR035965">
    <property type="entry name" value="PAS-like_dom_sf"/>
</dbReference>
<dbReference type="Pfam" id="PF18024">
    <property type="entry name" value="HTH_50"/>
    <property type="match status" value="1"/>
</dbReference>
<dbReference type="PANTHER" id="PTHR32071:SF57">
    <property type="entry name" value="C4-DICARBOXYLATE TRANSPORT TRANSCRIPTIONAL REGULATORY PROTEIN DCTD"/>
    <property type="match status" value="1"/>
</dbReference>
<dbReference type="Proteomes" id="UP000241639">
    <property type="component" value="Unassembled WGS sequence"/>
</dbReference>
<dbReference type="GO" id="GO:0005524">
    <property type="term" value="F:ATP binding"/>
    <property type="evidence" value="ECO:0007669"/>
    <property type="project" value="UniProtKB-KW"/>
</dbReference>
<dbReference type="NCBIfam" id="TIGR00229">
    <property type="entry name" value="sensory_box"/>
    <property type="match status" value="1"/>
</dbReference>
<evidence type="ECO:0000256" key="2">
    <source>
        <dbReference type="ARBA" id="ARBA00022797"/>
    </source>
</evidence>
<dbReference type="Gene3D" id="3.30.450.20">
    <property type="entry name" value="PAS domain"/>
    <property type="match status" value="1"/>
</dbReference>
<dbReference type="EMBL" id="PZZP01000001">
    <property type="protein sequence ID" value="PTM57530.1"/>
    <property type="molecule type" value="Genomic_DNA"/>
</dbReference>
<keyword evidence="5" id="KW-0175">Coiled coil</keyword>
<evidence type="ECO:0000259" key="7">
    <source>
        <dbReference type="PROSITE" id="PS50112"/>
    </source>
</evidence>
<dbReference type="SMART" id="SM00091">
    <property type="entry name" value="PAS"/>
    <property type="match status" value="1"/>
</dbReference>
<proteinExistence type="predicted"/>
<dbReference type="CDD" id="cd00009">
    <property type="entry name" value="AAA"/>
    <property type="match status" value="1"/>
</dbReference>
<dbReference type="SUPFAM" id="SSF46689">
    <property type="entry name" value="Homeodomain-like"/>
    <property type="match status" value="1"/>
</dbReference>
<sequence>MSHNRTAMQNKELEAIMEASVDEIFVTDGQGFVIRVNSACEKYYRVSAAEIVGKHVEDLEKRGVFYPSATSHVIQQQQSVEIFQRTQKGRFLFVRTRPVFDEDGQLYRIVSFSRDITDVIQLNERIKELEGELEKYKKELDDLLELNGMIANSTKMKEVLRLVKKVSRVNSTVILRGETGVGKSMIARAIHDLSERRRHPFNYVNCAALPDSLIDAELFGFVPGSFTGASPQGRKGLIEEAQGGTFFLDEIDELSFQMQAKLLHVLQEKQIRPVGSSEHVDIDVRFITASNKHLEQLVREGKFREDLYYRLNVVSVVIPPLRERKEDIIPLVYHFLDHYNVQYDRSVRFSPLLLSALLDHPWKGNIREVSNVVERIVVTSDSDEVTLNDVKSLIKSDVATSHQGNSLKEIMEKVEREIVVETYAKHPSSYRLAEVLEISQSAAMRKIRKYVYHD</sequence>
<dbReference type="SMART" id="SM00382">
    <property type="entry name" value="AAA"/>
    <property type="match status" value="1"/>
</dbReference>
<dbReference type="GO" id="GO:0003677">
    <property type="term" value="F:DNA binding"/>
    <property type="evidence" value="ECO:0007669"/>
    <property type="project" value="UniProtKB-KW"/>
</dbReference>
<dbReference type="InterPro" id="IPR000014">
    <property type="entry name" value="PAS"/>
</dbReference>
<gene>
    <name evidence="9" type="ORF">C8J48_0078</name>
</gene>
<keyword evidence="2" id="KW-0058">Aromatic hydrocarbons catabolism</keyword>
<dbReference type="Gene3D" id="1.10.10.60">
    <property type="entry name" value="Homeodomain-like"/>
    <property type="match status" value="1"/>
</dbReference>
<feature type="domain" description="PAC" evidence="8">
    <location>
        <begin position="78"/>
        <end position="128"/>
    </location>
</feature>